<organism evidence="2 3">
    <name type="scientific">Thanatephorus cucumeris (strain AG1-IB / isolate 7/3/14)</name>
    <name type="common">Lettuce bottom rot fungus</name>
    <name type="synonym">Rhizoctonia solani</name>
    <dbReference type="NCBI Taxonomy" id="1108050"/>
    <lineage>
        <taxon>Eukaryota</taxon>
        <taxon>Fungi</taxon>
        <taxon>Dikarya</taxon>
        <taxon>Basidiomycota</taxon>
        <taxon>Agaricomycotina</taxon>
        <taxon>Agaricomycetes</taxon>
        <taxon>Cantharellales</taxon>
        <taxon>Ceratobasidiaceae</taxon>
        <taxon>Rhizoctonia</taxon>
        <taxon>Rhizoctonia solani AG-1</taxon>
    </lineage>
</organism>
<proteinExistence type="predicted"/>
<feature type="region of interest" description="Disordered" evidence="1">
    <location>
        <begin position="261"/>
        <end position="296"/>
    </location>
</feature>
<dbReference type="AlphaFoldDB" id="A0A0B7FEC6"/>
<evidence type="ECO:0000313" key="2">
    <source>
        <dbReference type="EMBL" id="CEL56396.1"/>
    </source>
</evidence>
<feature type="compositionally biased region" description="Polar residues" evidence="1">
    <location>
        <begin position="55"/>
        <end position="73"/>
    </location>
</feature>
<name>A0A0B7FEC6_THACB</name>
<feature type="region of interest" description="Disordered" evidence="1">
    <location>
        <begin position="340"/>
        <end position="359"/>
    </location>
</feature>
<dbReference type="OrthoDB" id="3138905at2759"/>
<accession>A0A0B7FEC6</accession>
<feature type="compositionally biased region" description="Basic and acidic residues" evidence="1">
    <location>
        <begin position="389"/>
        <end position="401"/>
    </location>
</feature>
<feature type="region of interest" description="Disordered" evidence="1">
    <location>
        <begin position="37"/>
        <end position="93"/>
    </location>
</feature>
<evidence type="ECO:0000256" key="1">
    <source>
        <dbReference type="SAM" id="MobiDB-lite"/>
    </source>
</evidence>
<feature type="region of interest" description="Disordered" evidence="1">
    <location>
        <begin position="157"/>
        <end position="184"/>
    </location>
</feature>
<feature type="compositionally biased region" description="Polar residues" evidence="1">
    <location>
        <begin position="39"/>
        <end position="48"/>
    </location>
</feature>
<sequence>MPRPAADELPESSSTAAVDVDSFPGEPVERHLIIGSIKDASSYTSPANGSDERASTASESTLGDLVSGNSEIGVSTHKDSSGDSTPRALPKNTGRHGCFVVDASGLVQTPIHPSVEGILDSDSAASAPWIESIALRGSLAHLGSDLEDASFSNRHHTDNAWVNGNTHRPGPDNAGVPPNSLDTSDNNGINFERIEPLHKAFNSSVSLEWMSERSISTEPDTPLITPSNSSLPIPRSEESSYVDTSLDTPYPSMDFVFEDQMSQAEPSSGSPSVDTSSLNSFAEAKPSGFTPDNLDRTFYPQVPELHSFLDDRTYAEVAGVPSDIESAKATFTLKRWKPLRSSGSRSLSNGPSSSHRVRSANKEGLNNWAAYGTATSMWARVPDPNSRGFESRRDRGHTQIM</sequence>
<dbReference type="Proteomes" id="UP000059188">
    <property type="component" value="Unassembled WGS sequence"/>
</dbReference>
<keyword evidence="3" id="KW-1185">Reference proteome</keyword>
<gene>
    <name evidence="2" type="ORF">RSOLAG1IB_07782</name>
</gene>
<reference evidence="2 3" key="1">
    <citation type="submission" date="2014-11" db="EMBL/GenBank/DDBJ databases">
        <authorList>
            <person name="Wibberg Daniel"/>
        </authorList>
    </citation>
    <scope>NUCLEOTIDE SEQUENCE [LARGE SCALE GENOMIC DNA]</scope>
    <source>
        <strain evidence="2">Rhizoctonia solani AG1-IB 7/3/14</strain>
    </source>
</reference>
<feature type="region of interest" description="Disordered" evidence="1">
    <location>
        <begin position="1"/>
        <end position="24"/>
    </location>
</feature>
<feature type="compositionally biased region" description="Low complexity" evidence="1">
    <location>
        <begin position="267"/>
        <end position="277"/>
    </location>
</feature>
<feature type="compositionally biased region" description="Polar residues" evidence="1">
    <location>
        <begin position="213"/>
        <end position="231"/>
    </location>
</feature>
<dbReference type="EMBL" id="LN679121">
    <property type="protein sequence ID" value="CEL56396.1"/>
    <property type="molecule type" value="Genomic_DNA"/>
</dbReference>
<evidence type="ECO:0000313" key="3">
    <source>
        <dbReference type="Proteomes" id="UP000059188"/>
    </source>
</evidence>
<feature type="compositionally biased region" description="Low complexity" evidence="1">
    <location>
        <begin position="340"/>
        <end position="354"/>
    </location>
</feature>
<feature type="region of interest" description="Disordered" evidence="1">
    <location>
        <begin position="213"/>
        <end position="243"/>
    </location>
</feature>
<feature type="region of interest" description="Disordered" evidence="1">
    <location>
        <begin position="380"/>
        <end position="401"/>
    </location>
</feature>
<protein>
    <submittedName>
        <fullName evidence="2">Uncharacterized protein</fullName>
    </submittedName>
</protein>